<protein>
    <submittedName>
        <fullName evidence="1">Uncharacterized protein</fullName>
    </submittedName>
</protein>
<dbReference type="EMBL" id="AP011177">
    <property type="protein sequence ID" value="BAJ03902.1"/>
    <property type="molecule type" value="Genomic_DNA"/>
</dbReference>
<evidence type="ECO:0000313" key="2">
    <source>
        <dbReference type="Proteomes" id="UP000002350"/>
    </source>
</evidence>
<organism evidence="1 2">
    <name type="scientific">Shewanella violacea (strain JCM 10179 / CIP 106290 / LMG 19151 / DSS12)</name>
    <dbReference type="NCBI Taxonomy" id="637905"/>
    <lineage>
        <taxon>Bacteria</taxon>
        <taxon>Pseudomonadati</taxon>
        <taxon>Pseudomonadota</taxon>
        <taxon>Gammaproteobacteria</taxon>
        <taxon>Alteromonadales</taxon>
        <taxon>Shewanellaceae</taxon>
        <taxon>Shewanella</taxon>
    </lineage>
</organism>
<proteinExistence type="predicted"/>
<gene>
    <name evidence="1" type="ordered locus">SVI_3931</name>
</gene>
<dbReference type="KEGG" id="svo:SVI_3931"/>
<dbReference type="AlphaFoldDB" id="D4ZD07"/>
<dbReference type="RefSeq" id="WP_013053193.1">
    <property type="nucleotide sequence ID" value="NC_014012.1"/>
</dbReference>
<evidence type="ECO:0000313" key="1">
    <source>
        <dbReference type="EMBL" id="BAJ03902.1"/>
    </source>
</evidence>
<reference evidence="2" key="1">
    <citation type="journal article" date="2010" name="Mol. Biosyst.">
        <title>Complete genome sequence and comparative analysis of Shewanella violacea, a psychrophilic and piezophilic bacterium from deep sea floor sediments.</title>
        <authorList>
            <person name="Aono E."/>
            <person name="Baba T."/>
            <person name="Ara T."/>
            <person name="Nishi T."/>
            <person name="Nakamichi T."/>
            <person name="Inamoto E."/>
            <person name="Toyonaga H."/>
            <person name="Hasegawa M."/>
            <person name="Takai Y."/>
            <person name="Okumura Y."/>
            <person name="Baba M."/>
            <person name="Tomita M."/>
            <person name="Kato C."/>
            <person name="Oshima T."/>
            <person name="Nakasone K."/>
            <person name="Mori H."/>
        </authorList>
    </citation>
    <scope>NUCLEOTIDE SEQUENCE [LARGE SCALE GENOMIC DNA]</scope>
    <source>
        <strain evidence="2">JCM 10179 / CIP 106290 / LMG 19151 / DSS12</strain>
    </source>
</reference>
<dbReference type="HOGENOM" id="CLU_1407903_0_0_6"/>
<accession>D4ZD07</accession>
<dbReference type="Proteomes" id="UP000002350">
    <property type="component" value="Chromosome"/>
</dbReference>
<name>D4ZD07_SHEVD</name>
<keyword evidence="2" id="KW-1185">Reference proteome</keyword>
<sequence length="193" mass="21795">MSNELKREKRALILSYASDMANGREWRLNACQQVSEYRELGDEWSEKVGGFKSLEDATNGLVKSESDMKRLAMKCLLEYAEGGSSLAGIEGRKKGSFSRNTKAAIACLKDFVKDEESLRFSDLENLLDMDGAQINRIVKEVDIADKVYVKTSHIFSLGILNANYFHQLEANRLLSPAGDTVFEFRWGDLKFSF</sequence>